<keyword evidence="1" id="KW-0175">Coiled coil</keyword>
<dbReference type="AlphaFoldDB" id="A0A8S1D0W6"/>
<dbReference type="Gene3D" id="1.10.220.160">
    <property type="match status" value="1"/>
</dbReference>
<dbReference type="Gene3D" id="2.170.270.10">
    <property type="entry name" value="SET domain"/>
    <property type="match status" value="1"/>
</dbReference>
<evidence type="ECO:0000313" key="3">
    <source>
        <dbReference type="EMBL" id="CAB3371362.1"/>
    </source>
</evidence>
<evidence type="ECO:0000256" key="1">
    <source>
        <dbReference type="SAM" id="Coils"/>
    </source>
</evidence>
<gene>
    <name evidence="3" type="ORF">CLODIP_2_CD05930</name>
</gene>
<dbReference type="SUPFAM" id="SSF82199">
    <property type="entry name" value="SET domain"/>
    <property type="match status" value="1"/>
</dbReference>
<dbReference type="PANTHER" id="PTHR46455:SF6">
    <property type="entry name" value="RE22408P-RELATED"/>
    <property type="match status" value="1"/>
</dbReference>
<dbReference type="InterPro" id="IPR001214">
    <property type="entry name" value="SET_dom"/>
</dbReference>
<keyword evidence="4" id="KW-1185">Reference proteome</keyword>
<dbReference type="InterPro" id="IPR053010">
    <property type="entry name" value="SET_SmydA-8"/>
</dbReference>
<dbReference type="InterPro" id="IPR046341">
    <property type="entry name" value="SET_dom_sf"/>
</dbReference>
<dbReference type="EMBL" id="CADEPI010000060">
    <property type="protein sequence ID" value="CAB3371362.1"/>
    <property type="molecule type" value="Genomic_DNA"/>
</dbReference>
<name>A0A8S1D0W6_9INSE</name>
<organism evidence="3 4">
    <name type="scientific">Cloeon dipterum</name>
    <dbReference type="NCBI Taxonomy" id="197152"/>
    <lineage>
        <taxon>Eukaryota</taxon>
        <taxon>Metazoa</taxon>
        <taxon>Ecdysozoa</taxon>
        <taxon>Arthropoda</taxon>
        <taxon>Hexapoda</taxon>
        <taxon>Insecta</taxon>
        <taxon>Pterygota</taxon>
        <taxon>Palaeoptera</taxon>
        <taxon>Ephemeroptera</taxon>
        <taxon>Pisciforma</taxon>
        <taxon>Baetidae</taxon>
        <taxon>Cloeon</taxon>
    </lineage>
</organism>
<evidence type="ECO:0000313" key="4">
    <source>
        <dbReference type="Proteomes" id="UP000494165"/>
    </source>
</evidence>
<dbReference type="Gene3D" id="6.10.140.2220">
    <property type="match status" value="1"/>
</dbReference>
<feature type="coiled-coil region" evidence="1">
    <location>
        <begin position="492"/>
        <end position="519"/>
    </location>
</feature>
<protein>
    <recommendedName>
        <fullName evidence="2">SET domain-containing protein</fullName>
    </recommendedName>
</protein>
<reference evidence="3 4" key="1">
    <citation type="submission" date="2020-04" db="EMBL/GenBank/DDBJ databases">
        <authorList>
            <person name="Alioto T."/>
            <person name="Alioto T."/>
            <person name="Gomez Garrido J."/>
        </authorList>
    </citation>
    <scope>NUCLEOTIDE SEQUENCE [LARGE SCALE GENOMIC DNA]</scope>
</reference>
<dbReference type="PANTHER" id="PTHR46455">
    <property type="entry name" value="SET AND MYND DOMAIN CONTAINING, ARTHROPOD-SPECIFIC, MEMBER 4, ISOFORM A"/>
    <property type="match status" value="1"/>
</dbReference>
<proteinExistence type="predicted"/>
<feature type="domain" description="SET" evidence="2">
    <location>
        <begin position="37"/>
        <end position="259"/>
    </location>
</feature>
<dbReference type="CDD" id="cd20071">
    <property type="entry name" value="SET_SMYD"/>
    <property type="match status" value="1"/>
</dbReference>
<evidence type="ECO:0000259" key="2">
    <source>
        <dbReference type="Pfam" id="PF00856"/>
    </source>
</evidence>
<comment type="caution">
    <text evidence="3">The sequence shown here is derived from an EMBL/GenBank/DDBJ whole genome shotgun (WGS) entry which is preliminary data.</text>
</comment>
<dbReference type="OrthoDB" id="77368at2759"/>
<dbReference type="Pfam" id="PF00856">
    <property type="entry name" value="SET"/>
    <property type="match status" value="1"/>
</dbReference>
<accession>A0A8S1D0W6</accession>
<dbReference type="Proteomes" id="UP000494165">
    <property type="component" value="Unassembled WGS sequence"/>
</dbReference>
<sequence length="521" mass="57577">MSVATELSPEIEEKRLEELNGVDAICPVRIARSPELGRFLVAFRDIFEGEVILKDTPLVVGPQAESAPVCLGCHRPVGLNEPHVCSNCGCALLCGPQCEKLPAHVNECDALRNALPNSAPLLLKDDGNWQCILPMRCFLNQPKGLFQLEAQMDARIESGAWEECERNVVKVLQKYELLKNIPEQAIQRVCAILDVNSFEVRGPPDETGRSESLRGVYPNAALMAHSCFANTHLSIGDNYTLIVKAAAKIAAGEAVFFNYTDTLISTAGRRERLRHGKYFSCECTRCTDPTELGTHLSSLRCSDQQCPGSVVCTNPLEPVAAKWKCDRCKKTIDGTVVRTGLVGVQKELLEVDQTDVLAMEELLAKLSRSLHQNHAAMLELKQALSGMYREQIMDEGPVVPTKLLTRKLEICQSLLPVIERLEPPLSRLRGITLYEIASPMVALAKQKKVSKVSSATWAVDVRNQYAKCEELLRESAKILLHEPPSAPEAHLAKVALMELKGVRQEIADLNKKCAKISKKKK</sequence>